<dbReference type="NCBIfam" id="TIGR03862">
    <property type="entry name" value="flavo_PP4765"/>
    <property type="match status" value="1"/>
</dbReference>
<dbReference type="SUPFAM" id="SSF51905">
    <property type="entry name" value="FAD/NAD(P)-binding domain"/>
    <property type="match status" value="1"/>
</dbReference>
<evidence type="ECO:0000256" key="3">
    <source>
        <dbReference type="ARBA" id="ARBA00022827"/>
    </source>
</evidence>
<dbReference type="InterPro" id="IPR023166">
    <property type="entry name" value="BaiN-like_dom_sf"/>
</dbReference>
<accession>A0A3M5P1R7</accession>
<proteinExistence type="predicted"/>
<dbReference type="OrthoDB" id="5288829at2"/>
<dbReference type="NCBIfam" id="TIGR00275">
    <property type="entry name" value="aminoacetone oxidase family FAD-binding enzyme"/>
    <property type="match status" value="1"/>
</dbReference>
<dbReference type="InterPro" id="IPR057661">
    <property type="entry name" value="RsdA/BaiN/AoA(So)_Rossmann"/>
</dbReference>
<gene>
    <name evidence="6" type="ORF">ALP40_03551</name>
</gene>
<evidence type="ECO:0000313" key="7">
    <source>
        <dbReference type="Proteomes" id="UP000273854"/>
    </source>
</evidence>
<evidence type="ECO:0008006" key="8">
    <source>
        <dbReference type="Google" id="ProtNLM"/>
    </source>
</evidence>
<dbReference type="PANTHER" id="PTHR42887:SF1">
    <property type="entry name" value="BLR3961 PROTEIN"/>
    <property type="match status" value="1"/>
</dbReference>
<dbReference type="InterPro" id="IPR004792">
    <property type="entry name" value="BaiN-like"/>
</dbReference>
<feature type="domain" description="RsdA/BaiN/AoA(So)-like Rossmann fold-like" evidence="4">
    <location>
        <begin position="23"/>
        <end position="414"/>
    </location>
</feature>
<comment type="caution">
    <text evidence="6">The sequence shown here is derived from an EMBL/GenBank/DDBJ whole genome shotgun (WGS) entry which is preliminary data.</text>
</comment>
<dbReference type="Gene3D" id="1.10.8.260">
    <property type="entry name" value="HI0933 insert domain-like"/>
    <property type="match status" value="1"/>
</dbReference>
<sequence length="426" mass="45599">MPLLSAIDTPLIMTDQTLCAPQSVVVIGGGPAGLMAAEVLSQAGFKVDLYDGMPSVGRKFLLAGVGGMNITHAEPYPAFVARYAERSPMIAPFLRSFDADALCKWIHELGIETFVGSSGRVFPADMKAAPLLRVWLKRLREAGVVIHTRHRWLGWTTDGNLRIAHPEGELALKPAATLLALGGASWARLGSDGAWVPWLEAQHVSVAPLQAANCGFEVTAWSELLRSKFAGAPLKNIAMGLQGQVLRLGECVLTENGVEGSLVYALSAQIREQINRSGSANVHIDLLPGKRLDDVQKALSKPRGSRSMAKHLHSQLGLDGVKAALLRELTPREAFDAPALLGQAIKALPLSLIKARPLDEAISTAGGVTFEAMDERLMLKQLPGVFCAGEMIDWEAPTGGYLLTACFASGRAAGLGMVEWLHGRVR</sequence>
<dbReference type="Pfam" id="PF22780">
    <property type="entry name" value="HI0933_like_1st"/>
    <property type="match status" value="1"/>
</dbReference>
<dbReference type="InterPro" id="IPR055178">
    <property type="entry name" value="RsdA/BaiN/AoA(So)-like_dom"/>
</dbReference>
<dbReference type="Gene3D" id="2.40.30.10">
    <property type="entry name" value="Translation factors"/>
    <property type="match status" value="1"/>
</dbReference>
<reference evidence="6 7" key="1">
    <citation type="submission" date="2018-08" db="EMBL/GenBank/DDBJ databases">
        <title>Recombination of ecologically and evolutionarily significant loci maintains genetic cohesion in the Pseudomonas syringae species complex.</title>
        <authorList>
            <person name="Dillon M."/>
            <person name="Thakur S."/>
            <person name="Almeida R.N.D."/>
            <person name="Weir B.S."/>
            <person name="Guttman D.S."/>
        </authorList>
    </citation>
    <scope>NUCLEOTIDE SEQUENCE [LARGE SCALE GENOMIC DNA]</scope>
    <source>
        <strain evidence="6 7">ICMP 19473</strain>
    </source>
</reference>
<dbReference type="SUPFAM" id="SSF160996">
    <property type="entry name" value="HI0933 insert domain-like"/>
    <property type="match status" value="1"/>
</dbReference>
<dbReference type="EMBL" id="RBTP01000066">
    <property type="protein sequence ID" value="RMT78117.1"/>
    <property type="molecule type" value="Genomic_DNA"/>
</dbReference>
<feature type="domain" description="RsdA/BaiN/AoA(So)-like insert" evidence="5">
    <location>
        <begin position="210"/>
        <end position="363"/>
    </location>
</feature>
<evidence type="ECO:0000256" key="2">
    <source>
        <dbReference type="ARBA" id="ARBA00022630"/>
    </source>
</evidence>
<keyword evidence="3" id="KW-0274">FAD</keyword>
<comment type="cofactor">
    <cofactor evidence="1">
        <name>FAD</name>
        <dbReference type="ChEBI" id="CHEBI:57692"/>
    </cofactor>
</comment>
<dbReference type="PRINTS" id="PR00419">
    <property type="entry name" value="ADXRDTASE"/>
</dbReference>
<name>A0A3M5P1R7_PSEVI</name>
<dbReference type="AlphaFoldDB" id="A0A3M5P1R7"/>
<dbReference type="Pfam" id="PF03486">
    <property type="entry name" value="HI0933_like"/>
    <property type="match status" value="1"/>
</dbReference>
<dbReference type="Proteomes" id="UP000273854">
    <property type="component" value="Unassembled WGS sequence"/>
</dbReference>
<evidence type="ECO:0000259" key="4">
    <source>
        <dbReference type="Pfam" id="PF03486"/>
    </source>
</evidence>
<evidence type="ECO:0000256" key="1">
    <source>
        <dbReference type="ARBA" id="ARBA00001974"/>
    </source>
</evidence>
<protein>
    <recommendedName>
        <fullName evidence="8">Pyridine nucleotide-disulfide oxidoreductase domain-containing protein</fullName>
    </recommendedName>
</protein>
<dbReference type="InterPro" id="IPR036188">
    <property type="entry name" value="FAD/NAD-bd_sf"/>
</dbReference>
<dbReference type="Gene3D" id="3.50.50.60">
    <property type="entry name" value="FAD/NAD(P)-binding domain"/>
    <property type="match status" value="1"/>
</dbReference>
<keyword evidence="2" id="KW-0285">Flavoprotein</keyword>
<evidence type="ECO:0000259" key="5">
    <source>
        <dbReference type="Pfam" id="PF22780"/>
    </source>
</evidence>
<dbReference type="InterPro" id="IPR022460">
    <property type="entry name" value="Flavoprotein_PP4765"/>
</dbReference>
<dbReference type="PANTHER" id="PTHR42887">
    <property type="entry name" value="OS12G0638800 PROTEIN"/>
    <property type="match status" value="1"/>
</dbReference>
<evidence type="ECO:0000313" key="6">
    <source>
        <dbReference type="EMBL" id="RMT78117.1"/>
    </source>
</evidence>
<organism evidence="6 7">
    <name type="scientific">Pseudomonas viridiflava</name>
    <name type="common">Phytomonas viridiflava</name>
    <dbReference type="NCBI Taxonomy" id="33069"/>
    <lineage>
        <taxon>Bacteria</taxon>
        <taxon>Pseudomonadati</taxon>
        <taxon>Pseudomonadota</taxon>
        <taxon>Gammaproteobacteria</taxon>
        <taxon>Pseudomonadales</taxon>
        <taxon>Pseudomonadaceae</taxon>
        <taxon>Pseudomonas</taxon>
    </lineage>
</organism>